<dbReference type="Proteomes" id="UP000287144">
    <property type="component" value="Unassembled WGS sequence"/>
</dbReference>
<proteinExistence type="predicted"/>
<accession>A0A428SZF2</accession>
<sequence>MTPINSEFHTHHATPHQLFRELRSILGDDARFKVEMRHNIYNIETDQDLDLDALYNRCKRRRRRVPRISTSTDL</sequence>
<gene>
    <name evidence="1" type="ORF">CEP52_012203</name>
</gene>
<evidence type="ECO:0000313" key="1">
    <source>
        <dbReference type="EMBL" id="RSL95185.1"/>
    </source>
</evidence>
<evidence type="ECO:0000313" key="2">
    <source>
        <dbReference type="Proteomes" id="UP000287144"/>
    </source>
</evidence>
<reference evidence="1 2" key="1">
    <citation type="submission" date="2017-06" db="EMBL/GenBank/DDBJ databases">
        <title>Comparative genomic analysis of Ambrosia Fusariam Clade fungi.</title>
        <authorList>
            <person name="Stajich J.E."/>
            <person name="Carrillo J."/>
            <person name="Kijimoto T."/>
            <person name="Eskalen A."/>
            <person name="O'Donnell K."/>
            <person name="Kasson M."/>
        </authorList>
    </citation>
    <scope>NUCLEOTIDE SEQUENCE [LARGE SCALE GENOMIC DNA]</scope>
    <source>
        <strain evidence="1 2">NRRL62579</strain>
    </source>
</reference>
<dbReference type="AlphaFoldDB" id="A0A428SZF2"/>
<comment type="caution">
    <text evidence="1">The sequence shown here is derived from an EMBL/GenBank/DDBJ whole genome shotgun (WGS) entry which is preliminary data.</text>
</comment>
<organism evidence="1 2">
    <name type="scientific">Fusarium oligoseptatum</name>
    <dbReference type="NCBI Taxonomy" id="2604345"/>
    <lineage>
        <taxon>Eukaryota</taxon>
        <taxon>Fungi</taxon>
        <taxon>Dikarya</taxon>
        <taxon>Ascomycota</taxon>
        <taxon>Pezizomycotina</taxon>
        <taxon>Sordariomycetes</taxon>
        <taxon>Hypocreomycetidae</taxon>
        <taxon>Hypocreales</taxon>
        <taxon>Nectriaceae</taxon>
        <taxon>Fusarium</taxon>
        <taxon>Fusarium solani species complex</taxon>
    </lineage>
</organism>
<protein>
    <submittedName>
        <fullName evidence="1">Uncharacterized protein</fullName>
    </submittedName>
</protein>
<dbReference type="EMBL" id="NKCK01000155">
    <property type="protein sequence ID" value="RSL95185.1"/>
    <property type="molecule type" value="Genomic_DNA"/>
</dbReference>
<name>A0A428SZF2_9HYPO</name>
<keyword evidence="2" id="KW-1185">Reference proteome</keyword>